<organism evidence="7 8">
    <name type="scientific">Tropicibacter oceani</name>
    <dbReference type="NCBI Taxonomy" id="3058420"/>
    <lineage>
        <taxon>Bacteria</taxon>
        <taxon>Pseudomonadati</taxon>
        <taxon>Pseudomonadota</taxon>
        <taxon>Alphaproteobacteria</taxon>
        <taxon>Rhodobacterales</taxon>
        <taxon>Roseobacteraceae</taxon>
        <taxon>Tropicibacter</taxon>
    </lineage>
</organism>
<reference evidence="7 8" key="1">
    <citation type="submission" date="2023-05" db="EMBL/GenBank/DDBJ databases">
        <title>YMD87, complete Genome.</title>
        <authorList>
            <person name="Zhang J."/>
            <person name="Xu X."/>
        </authorList>
    </citation>
    <scope>NUCLEOTIDE SEQUENCE [LARGE SCALE GENOMIC DNA]</scope>
    <source>
        <strain evidence="7 8">YMD87</strain>
    </source>
</reference>
<evidence type="ECO:0000256" key="1">
    <source>
        <dbReference type="ARBA" id="ARBA00022603"/>
    </source>
</evidence>
<dbReference type="PANTHER" id="PTHR22807:SF53">
    <property type="entry name" value="RIBOSOMAL RNA SMALL SUBUNIT METHYLTRANSFERASE B-RELATED"/>
    <property type="match status" value="1"/>
</dbReference>
<comment type="caution">
    <text evidence="5">Lacks conserved residue(s) required for the propagation of feature annotation.</text>
</comment>
<dbReference type="InterPro" id="IPR049560">
    <property type="entry name" value="MeTrfase_RsmB-F_NOP2_cat"/>
</dbReference>
<feature type="binding site" evidence="5">
    <location>
        <position position="248"/>
    </location>
    <ligand>
        <name>S-adenosyl-L-methionine</name>
        <dbReference type="ChEBI" id="CHEBI:59789"/>
    </ligand>
</feature>
<feature type="active site" description="Nucleophile" evidence="5">
    <location>
        <position position="337"/>
    </location>
</feature>
<dbReference type="PRINTS" id="PR02008">
    <property type="entry name" value="RCMTFAMILY"/>
</dbReference>
<keyword evidence="4 5" id="KW-0694">RNA-binding</keyword>
<evidence type="ECO:0000313" key="7">
    <source>
        <dbReference type="EMBL" id="WGW02997.1"/>
    </source>
</evidence>
<comment type="similarity">
    <text evidence="5">Belongs to the class I-like SAM-binding methyltransferase superfamily. RsmB/NOP family.</text>
</comment>
<accession>A0ABY8QGR8</accession>
<dbReference type="GO" id="GO:0032259">
    <property type="term" value="P:methylation"/>
    <property type="evidence" value="ECO:0007669"/>
    <property type="project" value="UniProtKB-KW"/>
</dbReference>
<dbReference type="Pfam" id="PF22458">
    <property type="entry name" value="RsmF-B_ferredox"/>
    <property type="match status" value="1"/>
</dbReference>
<feature type="binding site" evidence="5">
    <location>
        <position position="284"/>
    </location>
    <ligand>
        <name>S-adenosyl-L-methionine</name>
        <dbReference type="ChEBI" id="CHEBI:59789"/>
    </ligand>
</feature>
<evidence type="ECO:0000256" key="4">
    <source>
        <dbReference type="ARBA" id="ARBA00022884"/>
    </source>
</evidence>
<feature type="domain" description="SAM-dependent MTase RsmB/NOP-type" evidence="6">
    <location>
        <begin position="134"/>
        <end position="386"/>
    </location>
</feature>
<dbReference type="PANTHER" id="PTHR22807">
    <property type="entry name" value="NOP2 YEAST -RELATED NOL1/NOP2/FMU SUN DOMAIN-CONTAINING"/>
    <property type="match status" value="1"/>
</dbReference>
<evidence type="ECO:0000259" key="6">
    <source>
        <dbReference type="PROSITE" id="PS51686"/>
    </source>
</evidence>
<keyword evidence="2 5" id="KW-0808">Transferase</keyword>
<evidence type="ECO:0000256" key="5">
    <source>
        <dbReference type="PROSITE-ProRule" id="PRU01023"/>
    </source>
</evidence>
<gene>
    <name evidence="7" type="ORF">QF118_13780</name>
</gene>
<protein>
    <submittedName>
        <fullName evidence="7">RsmB/NOP family class I SAM-dependent RNA methyltransferase</fullName>
        <ecNumber evidence="7">2.1.1.-</ecNumber>
    </submittedName>
</protein>
<name>A0ABY8QGR8_9RHOB</name>
<evidence type="ECO:0000256" key="3">
    <source>
        <dbReference type="ARBA" id="ARBA00022691"/>
    </source>
</evidence>
<evidence type="ECO:0000313" key="8">
    <source>
        <dbReference type="Proteomes" id="UP001241605"/>
    </source>
</evidence>
<dbReference type="EC" id="2.1.1.-" evidence="7"/>
<dbReference type="EMBL" id="CP124616">
    <property type="protein sequence ID" value="WGW02997.1"/>
    <property type="molecule type" value="Genomic_DNA"/>
</dbReference>
<dbReference type="GO" id="GO:0008168">
    <property type="term" value="F:methyltransferase activity"/>
    <property type="evidence" value="ECO:0007669"/>
    <property type="project" value="UniProtKB-KW"/>
</dbReference>
<dbReference type="CDD" id="cd02440">
    <property type="entry name" value="AdoMet_MTases"/>
    <property type="match status" value="1"/>
</dbReference>
<keyword evidence="3 5" id="KW-0949">S-adenosyl-L-methionine</keyword>
<dbReference type="Pfam" id="PF01189">
    <property type="entry name" value="Methyltr_RsmB-F"/>
    <property type="match status" value="1"/>
</dbReference>
<keyword evidence="1 5" id="KW-0489">Methyltransferase</keyword>
<evidence type="ECO:0000256" key="2">
    <source>
        <dbReference type="ARBA" id="ARBA00022679"/>
    </source>
</evidence>
<proteinExistence type="inferred from homology"/>
<dbReference type="SUPFAM" id="SSF53335">
    <property type="entry name" value="S-adenosyl-L-methionine-dependent methyltransferases"/>
    <property type="match status" value="1"/>
</dbReference>
<dbReference type="RefSeq" id="WP_282299625.1">
    <property type="nucleotide sequence ID" value="NZ_CP124616.1"/>
</dbReference>
<keyword evidence="8" id="KW-1185">Reference proteome</keyword>
<sequence length="386" mass="40357">MQPAARVQTAIEILDRILAGEAAERALTNWARGARYAGSKDRAAVRDHVFDVLRCQRSCAALGGGESGRALMLGHLRATGLDIGALFIGGSYGPAPLDEGDAPGQAPQGYEAWDMPDWLGEKLSASLGAQAESAAMALRHRADVFLRVNTLAGDLGAAIAALSEDGITAEPHPLSPTALRVTEGARAVARSRAYTQGLVELQDAASQAVVDLLPLQPGLRVLDFCAGGGGKTLAMGARLNGGPVEAHDADPGRMADLPARAARAGVQVIAANAPQGPYDLVLADAPCSGSGAWRRSPEGKWRLTPQALDELVQIQAGILAQCAALVAPDGVLAYATCSMLDEENEAQVRDFVQANPAWQIELTRQFLPDDGGDGFFVACLRRTIAK</sequence>
<dbReference type="Gene3D" id="3.40.50.150">
    <property type="entry name" value="Vaccinia Virus protein VP39"/>
    <property type="match status" value="1"/>
</dbReference>
<dbReference type="InterPro" id="IPR054728">
    <property type="entry name" value="RsmB-like_ferredoxin"/>
</dbReference>
<dbReference type="Proteomes" id="UP001241605">
    <property type="component" value="Chromosome"/>
</dbReference>
<dbReference type="InterPro" id="IPR029063">
    <property type="entry name" value="SAM-dependent_MTases_sf"/>
</dbReference>
<dbReference type="Gene3D" id="3.30.70.1170">
    <property type="entry name" value="Sun protein, domain 3"/>
    <property type="match status" value="1"/>
</dbReference>
<dbReference type="InterPro" id="IPR023267">
    <property type="entry name" value="RCMT"/>
</dbReference>
<dbReference type="PROSITE" id="PS51686">
    <property type="entry name" value="SAM_MT_RSMB_NOP"/>
    <property type="match status" value="1"/>
</dbReference>
<dbReference type="InterPro" id="IPR001678">
    <property type="entry name" value="MeTrfase_RsmB-F_NOP2_dom"/>
</dbReference>